<accession>A0AA40ENU6</accession>
<dbReference type="Pfam" id="PF01124">
    <property type="entry name" value="MAPEG"/>
    <property type="match status" value="1"/>
</dbReference>
<protein>
    <submittedName>
        <fullName evidence="7">Membrane-associated, eicosanoid/glutathione metabolism protein</fullName>
    </submittedName>
</protein>
<dbReference type="GO" id="GO:0016020">
    <property type="term" value="C:membrane"/>
    <property type="evidence" value="ECO:0007669"/>
    <property type="project" value="UniProtKB-SubCell"/>
</dbReference>
<feature type="transmembrane region" description="Helical" evidence="6">
    <location>
        <begin position="163"/>
        <end position="183"/>
    </location>
</feature>
<keyword evidence="2 6" id="KW-0812">Transmembrane</keyword>
<dbReference type="InterPro" id="IPR001129">
    <property type="entry name" value="Membr-assoc_MAPEG"/>
</dbReference>
<dbReference type="Proteomes" id="UP001172155">
    <property type="component" value="Unassembled WGS sequence"/>
</dbReference>
<keyword evidence="3 6" id="KW-1133">Transmembrane helix</keyword>
<feature type="region of interest" description="Disordered" evidence="5">
    <location>
        <begin position="51"/>
        <end position="96"/>
    </location>
</feature>
<dbReference type="PANTHER" id="PTHR35814">
    <property type="match status" value="1"/>
</dbReference>
<organism evidence="7 8">
    <name type="scientific">Schizothecium vesticola</name>
    <dbReference type="NCBI Taxonomy" id="314040"/>
    <lineage>
        <taxon>Eukaryota</taxon>
        <taxon>Fungi</taxon>
        <taxon>Dikarya</taxon>
        <taxon>Ascomycota</taxon>
        <taxon>Pezizomycotina</taxon>
        <taxon>Sordariomycetes</taxon>
        <taxon>Sordariomycetidae</taxon>
        <taxon>Sordariales</taxon>
        <taxon>Schizotheciaceae</taxon>
        <taxon>Schizothecium</taxon>
    </lineage>
</organism>
<comment type="caution">
    <text evidence="7">The sequence shown here is derived from an EMBL/GenBank/DDBJ whole genome shotgun (WGS) entry which is preliminary data.</text>
</comment>
<evidence type="ECO:0000313" key="8">
    <source>
        <dbReference type="Proteomes" id="UP001172155"/>
    </source>
</evidence>
<dbReference type="PANTHER" id="PTHR35814:SF1">
    <property type="entry name" value="GLUTATHIONE S-TRANSFERASE-RELATED"/>
    <property type="match status" value="1"/>
</dbReference>
<comment type="subcellular location">
    <subcellularLocation>
        <location evidence="1">Membrane</location>
    </subcellularLocation>
</comment>
<proteinExistence type="predicted"/>
<name>A0AA40ENU6_9PEZI</name>
<feature type="compositionally biased region" description="Low complexity" evidence="5">
    <location>
        <begin position="78"/>
        <end position="89"/>
    </location>
</feature>
<feature type="transmembrane region" description="Helical" evidence="6">
    <location>
        <begin position="12"/>
        <end position="33"/>
    </location>
</feature>
<sequence>MATRVGFSHLKVLGPLLPVTGSFAAPFTAYFALLSARVVYQRVHEKVFIGEDSSSSSKPPVLGAPVEHSSDKTKSSKKSSATTTTTTAAGTHEHHSPLTIATRSHANFVEHVPLALVLAAAAELNGGSKRALTTALGVLLAARVLHVEFGLRSPGATGMGRAVGWWGTMGAMGWLAGYGGWLVRGYWGVKN</sequence>
<evidence type="ECO:0000256" key="4">
    <source>
        <dbReference type="ARBA" id="ARBA00023136"/>
    </source>
</evidence>
<dbReference type="EMBL" id="JAUKUD010000005">
    <property type="protein sequence ID" value="KAK0742763.1"/>
    <property type="molecule type" value="Genomic_DNA"/>
</dbReference>
<keyword evidence="4 6" id="KW-0472">Membrane</keyword>
<evidence type="ECO:0000313" key="7">
    <source>
        <dbReference type="EMBL" id="KAK0742763.1"/>
    </source>
</evidence>
<evidence type="ECO:0000256" key="3">
    <source>
        <dbReference type="ARBA" id="ARBA00022989"/>
    </source>
</evidence>
<reference evidence="7" key="1">
    <citation type="submission" date="2023-06" db="EMBL/GenBank/DDBJ databases">
        <title>Genome-scale phylogeny and comparative genomics of the fungal order Sordariales.</title>
        <authorList>
            <consortium name="Lawrence Berkeley National Laboratory"/>
            <person name="Hensen N."/>
            <person name="Bonometti L."/>
            <person name="Westerberg I."/>
            <person name="Brannstrom I.O."/>
            <person name="Guillou S."/>
            <person name="Cros-Aarteil S."/>
            <person name="Calhoun S."/>
            <person name="Haridas S."/>
            <person name="Kuo A."/>
            <person name="Mondo S."/>
            <person name="Pangilinan J."/>
            <person name="Riley R."/>
            <person name="LaButti K."/>
            <person name="Andreopoulos B."/>
            <person name="Lipzen A."/>
            <person name="Chen C."/>
            <person name="Yanf M."/>
            <person name="Daum C."/>
            <person name="Ng V."/>
            <person name="Clum A."/>
            <person name="Steindorff A."/>
            <person name="Ohm R."/>
            <person name="Martin F."/>
            <person name="Silar P."/>
            <person name="Natvig D."/>
            <person name="Lalanne C."/>
            <person name="Gautier V."/>
            <person name="Ament-velasquez S.L."/>
            <person name="Kruys A."/>
            <person name="Hutchinson M.I."/>
            <person name="Powell A.J."/>
            <person name="Barry K."/>
            <person name="Miller A.N."/>
            <person name="Grigoriev I.V."/>
            <person name="Debuchy R."/>
            <person name="Gladieux P."/>
            <person name="Thoren M.H."/>
            <person name="Johannesson H."/>
        </authorList>
    </citation>
    <scope>NUCLEOTIDE SEQUENCE</scope>
    <source>
        <strain evidence="7">SMH3187-1</strain>
    </source>
</reference>
<evidence type="ECO:0000256" key="5">
    <source>
        <dbReference type="SAM" id="MobiDB-lite"/>
    </source>
</evidence>
<dbReference type="InterPro" id="IPR023352">
    <property type="entry name" value="MAPEG-like_dom_sf"/>
</dbReference>
<dbReference type="SUPFAM" id="SSF161084">
    <property type="entry name" value="MAPEG domain-like"/>
    <property type="match status" value="1"/>
</dbReference>
<evidence type="ECO:0000256" key="6">
    <source>
        <dbReference type="SAM" id="Phobius"/>
    </source>
</evidence>
<keyword evidence="8" id="KW-1185">Reference proteome</keyword>
<evidence type="ECO:0000256" key="1">
    <source>
        <dbReference type="ARBA" id="ARBA00004370"/>
    </source>
</evidence>
<gene>
    <name evidence="7" type="ORF">B0T18DRAFT_467435</name>
</gene>
<dbReference type="Gene3D" id="1.20.120.550">
    <property type="entry name" value="Membrane associated eicosanoid/glutathione metabolism-like domain"/>
    <property type="match status" value="1"/>
</dbReference>
<evidence type="ECO:0000256" key="2">
    <source>
        <dbReference type="ARBA" id="ARBA00022692"/>
    </source>
</evidence>
<dbReference type="AlphaFoldDB" id="A0AA40ENU6"/>